<keyword evidence="18" id="KW-1185">Reference proteome</keyword>
<comment type="catalytic activity">
    <reaction evidence="14 15">
        <text>2 cob(II)alamin + reduced [electron-transfer flavoprotein] + 2 ATP = 2 adenosylcob(III)alamin + 2 triphosphate + oxidized [electron-transfer flavoprotein] + 3 H(+)</text>
        <dbReference type="Rhea" id="RHEA:28671"/>
        <dbReference type="Rhea" id="RHEA-COMP:10685"/>
        <dbReference type="Rhea" id="RHEA-COMP:10686"/>
        <dbReference type="ChEBI" id="CHEBI:15378"/>
        <dbReference type="ChEBI" id="CHEBI:16304"/>
        <dbReference type="ChEBI" id="CHEBI:18036"/>
        <dbReference type="ChEBI" id="CHEBI:18408"/>
        <dbReference type="ChEBI" id="CHEBI:30616"/>
        <dbReference type="ChEBI" id="CHEBI:57692"/>
        <dbReference type="ChEBI" id="CHEBI:58307"/>
        <dbReference type="EC" id="2.5.1.17"/>
    </reaction>
</comment>
<evidence type="ECO:0000256" key="13">
    <source>
        <dbReference type="ARBA" id="ARBA00048555"/>
    </source>
</evidence>
<dbReference type="GO" id="GO:0005737">
    <property type="term" value="C:cytoplasm"/>
    <property type="evidence" value="ECO:0007669"/>
    <property type="project" value="UniProtKB-SubCell"/>
</dbReference>
<dbReference type="EC" id="2.5.1.17" evidence="4 15"/>
<reference evidence="17" key="1">
    <citation type="submission" date="2021-01" db="EMBL/GenBank/DDBJ databases">
        <title>Rhizobium sp. strain KVB221 16S ribosomal RNA gene Genome sequencing and assembly.</title>
        <authorList>
            <person name="Kang M."/>
        </authorList>
    </citation>
    <scope>NUCLEOTIDE SEQUENCE</scope>
    <source>
        <strain evidence="17">KVB221</strain>
    </source>
</reference>
<evidence type="ECO:0000313" key="18">
    <source>
        <dbReference type="Proteomes" id="UP000633219"/>
    </source>
</evidence>
<sequence>MVKLNKIYTRTGDDGSTGLAAGPRRKKSDLRVEAFGAVDEANAAIGLAQLHAAGDPDLASILTRIQNDLFDLGADLATPDTGEAIAWEPLRIVASQVTWLEAEIDRLNADLKPLTSFILPGGTALSSYLHLARTIVRRAERLMVALGGMQDEIVSADSLKYANRLSDLLFVAARHANGKGEAEVLWVPGKNR</sequence>
<evidence type="ECO:0000256" key="5">
    <source>
        <dbReference type="ARBA" id="ARBA00020963"/>
    </source>
</evidence>
<evidence type="ECO:0000256" key="9">
    <source>
        <dbReference type="ARBA" id="ARBA00022840"/>
    </source>
</evidence>
<dbReference type="FunFam" id="1.20.1200.10:FF:000003">
    <property type="entry name" value="ATP:cob(I)alamin adenosyltransferase"/>
    <property type="match status" value="1"/>
</dbReference>
<proteinExistence type="inferred from homology"/>
<dbReference type="PANTHER" id="PTHR12213">
    <property type="entry name" value="CORRINOID ADENOSYLTRANSFERASE"/>
    <property type="match status" value="1"/>
</dbReference>
<dbReference type="Proteomes" id="UP000633219">
    <property type="component" value="Unassembled WGS sequence"/>
</dbReference>
<name>A0A937CP09_9HYPH</name>
<keyword evidence="6" id="KW-0963">Cytoplasm</keyword>
<evidence type="ECO:0000256" key="14">
    <source>
        <dbReference type="ARBA" id="ARBA00048692"/>
    </source>
</evidence>
<evidence type="ECO:0000313" key="17">
    <source>
        <dbReference type="EMBL" id="MBL0372639.1"/>
    </source>
</evidence>
<dbReference type="RefSeq" id="WP_201657694.1">
    <property type="nucleotide sequence ID" value="NZ_JAEQNC010000005.1"/>
</dbReference>
<gene>
    <name evidence="17" type="ORF">JJB09_11425</name>
</gene>
<dbReference type="Gene3D" id="1.20.1200.10">
    <property type="entry name" value="Cobalamin adenosyltransferase-like"/>
    <property type="match status" value="1"/>
</dbReference>
<organism evidence="17 18">
    <name type="scientific">Rhizobium setariae</name>
    <dbReference type="NCBI Taxonomy" id="2801340"/>
    <lineage>
        <taxon>Bacteria</taxon>
        <taxon>Pseudomonadati</taxon>
        <taxon>Pseudomonadota</taxon>
        <taxon>Alphaproteobacteria</taxon>
        <taxon>Hyphomicrobiales</taxon>
        <taxon>Rhizobiaceae</taxon>
        <taxon>Rhizobium/Agrobacterium group</taxon>
        <taxon>Rhizobium</taxon>
    </lineage>
</organism>
<dbReference type="PANTHER" id="PTHR12213:SF0">
    <property type="entry name" value="CORRINOID ADENOSYLTRANSFERASE MMAB"/>
    <property type="match status" value="1"/>
</dbReference>
<comment type="subcellular location">
    <subcellularLocation>
        <location evidence="1">Cytoplasm</location>
    </subcellularLocation>
</comment>
<dbReference type="GO" id="GO:0009236">
    <property type="term" value="P:cobalamin biosynthetic process"/>
    <property type="evidence" value="ECO:0007669"/>
    <property type="project" value="UniProtKB-UniRule"/>
</dbReference>
<evidence type="ECO:0000256" key="12">
    <source>
        <dbReference type="ARBA" id="ARBA00033354"/>
    </source>
</evidence>
<evidence type="ECO:0000256" key="4">
    <source>
        <dbReference type="ARBA" id="ARBA00012454"/>
    </source>
</evidence>
<dbReference type="InterPro" id="IPR036451">
    <property type="entry name" value="CblAdoTrfase-like_sf"/>
</dbReference>
<keyword evidence="15" id="KW-0169">Cobalamin biosynthesis</keyword>
<dbReference type="SUPFAM" id="SSF89028">
    <property type="entry name" value="Cobalamin adenosyltransferase-like"/>
    <property type="match status" value="1"/>
</dbReference>
<keyword evidence="7 15" id="KW-0808">Transferase</keyword>
<dbReference type="Pfam" id="PF01923">
    <property type="entry name" value="Cob_adeno_trans"/>
    <property type="match status" value="1"/>
</dbReference>
<comment type="caution">
    <text evidence="17">The sequence shown here is derived from an EMBL/GenBank/DDBJ whole genome shotgun (WGS) entry which is preliminary data.</text>
</comment>
<feature type="domain" description="Cobalamin adenosyltransferase-like" evidence="16">
    <location>
        <begin position="7"/>
        <end position="175"/>
    </location>
</feature>
<dbReference type="GO" id="GO:0008817">
    <property type="term" value="F:corrinoid adenosyltransferase activity"/>
    <property type="evidence" value="ECO:0007669"/>
    <property type="project" value="UniProtKB-UniRule"/>
</dbReference>
<evidence type="ECO:0000256" key="6">
    <source>
        <dbReference type="ARBA" id="ARBA00022490"/>
    </source>
</evidence>
<evidence type="ECO:0000256" key="2">
    <source>
        <dbReference type="ARBA" id="ARBA00005121"/>
    </source>
</evidence>
<accession>A0A937CP09</accession>
<keyword evidence="9 15" id="KW-0067">ATP-binding</keyword>
<dbReference type="InterPro" id="IPR016030">
    <property type="entry name" value="CblAdoTrfase-like"/>
</dbReference>
<evidence type="ECO:0000259" key="16">
    <source>
        <dbReference type="Pfam" id="PF01923"/>
    </source>
</evidence>
<evidence type="ECO:0000256" key="1">
    <source>
        <dbReference type="ARBA" id="ARBA00004496"/>
    </source>
</evidence>
<comment type="catalytic activity">
    <reaction evidence="13 15">
        <text>2 cob(II)yrinate a,c diamide + reduced [electron-transfer flavoprotein] + 2 ATP = 2 adenosylcob(III)yrinate a,c-diamide + 2 triphosphate + oxidized [electron-transfer flavoprotein] + 3 H(+)</text>
        <dbReference type="Rhea" id="RHEA:11528"/>
        <dbReference type="Rhea" id="RHEA-COMP:10685"/>
        <dbReference type="Rhea" id="RHEA-COMP:10686"/>
        <dbReference type="ChEBI" id="CHEBI:15378"/>
        <dbReference type="ChEBI" id="CHEBI:18036"/>
        <dbReference type="ChEBI" id="CHEBI:30616"/>
        <dbReference type="ChEBI" id="CHEBI:57692"/>
        <dbReference type="ChEBI" id="CHEBI:58307"/>
        <dbReference type="ChEBI" id="CHEBI:58503"/>
        <dbReference type="ChEBI" id="CHEBI:58537"/>
        <dbReference type="EC" id="2.5.1.17"/>
    </reaction>
</comment>
<evidence type="ECO:0000256" key="8">
    <source>
        <dbReference type="ARBA" id="ARBA00022741"/>
    </source>
</evidence>
<dbReference type="NCBIfam" id="TIGR00636">
    <property type="entry name" value="PduO_Nterm"/>
    <property type="match status" value="1"/>
</dbReference>
<comment type="similarity">
    <text evidence="3 15">Belongs to the Cob(I)alamin adenosyltransferase family.</text>
</comment>
<evidence type="ECO:0000256" key="7">
    <source>
        <dbReference type="ARBA" id="ARBA00022679"/>
    </source>
</evidence>
<evidence type="ECO:0000256" key="11">
    <source>
        <dbReference type="ARBA" id="ARBA00033334"/>
    </source>
</evidence>
<dbReference type="InterPro" id="IPR029499">
    <property type="entry name" value="PduO-typ"/>
</dbReference>
<evidence type="ECO:0000256" key="3">
    <source>
        <dbReference type="ARBA" id="ARBA00007487"/>
    </source>
</evidence>
<comment type="pathway">
    <text evidence="2 15">Cofactor biosynthesis; adenosylcobalamin biosynthesis; adenosylcobalamin from cob(II)yrinate a,c-diamide: step 2/7.</text>
</comment>
<dbReference type="GO" id="GO:0005524">
    <property type="term" value="F:ATP binding"/>
    <property type="evidence" value="ECO:0007669"/>
    <property type="project" value="UniProtKB-UniRule"/>
</dbReference>
<dbReference type="EMBL" id="JAEQNC010000005">
    <property type="protein sequence ID" value="MBL0372639.1"/>
    <property type="molecule type" value="Genomic_DNA"/>
</dbReference>
<evidence type="ECO:0000256" key="10">
    <source>
        <dbReference type="ARBA" id="ARBA00031529"/>
    </source>
</evidence>
<protein>
    <recommendedName>
        <fullName evidence="5 15">Corrinoid adenosyltransferase</fullName>
        <ecNumber evidence="4 15">2.5.1.17</ecNumber>
    </recommendedName>
    <alternativeName>
        <fullName evidence="10 15">Cob(II)alamin adenosyltransferase</fullName>
    </alternativeName>
    <alternativeName>
        <fullName evidence="12 15">Cob(II)yrinic acid a,c-diamide adenosyltransferase</fullName>
    </alternativeName>
    <alternativeName>
        <fullName evidence="11 15">Cobinamide/cobalamin adenosyltransferase</fullName>
    </alternativeName>
</protein>
<dbReference type="AlphaFoldDB" id="A0A937CP09"/>
<keyword evidence="8 15" id="KW-0547">Nucleotide-binding</keyword>
<evidence type="ECO:0000256" key="15">
    <source>
        <dbReference type="RuleBase" id="RU366026"/>
    </source>
</evidence>